<name>B6AM49_9BACT</name>
<dbReference type="EMBL" id="DS995259">
    <property type="protein sequence ID" value="EDZ39556.1"/>
    <property type="molecule type" value="Genomic_DNA"/>
</dbReference>
<evidence type="ECO:0000313" key="2">
    <source>
        <dbReference type="EMBL" id="EDZ39556.1"/>
    </source>
</evidence>
<proteinExistence type="predicted"/>
<feature type="domain" description="Transposase IS4-like" evidence="1">
    <location>
        <begin position="7"/>
        <end position="85"/>
    </location>
</feature>
<dbReference type="GO" id="GO:0003677">
    <property type="term" value="F:DNA binding"/>
    <property type="evidence" value="ECO:0007669"/>
    <property type="project" value="InterPro"/>
</dbReference>
<dbReference type="Pfam" id="PF01609">
    <property type="entry name" value="DDE_Tnp_1"/>
    <property type="match status" value="1"/>
</dbReference>
<dbReference type="GO" id="GO:0006313">
    <property type="term" value="P:DNA transposition"/>
    <property type="evidence" value="ECO:0007669"/>
    <property type="project" value="InterPro"/>
</dbReference>
<dbReference type="PANTHER" id="PTHR30298">
    <property type="entry name" value="H REPEAT-ASSOCIATED PREDICTED TRANSPOSASE"/>
    <property type="match status" value="1"/>
</dbReference>
<dbReference type="PANTHER" id="PTHR30298:SF0">
    <property type="entry name" value="PROTEIN YBFL-RELATED"/>
    <property type="match status" value="1"/>
</dbReference>
<dbReference type="InterPro" id="IPR051698">
    <property type="entry name" value="Transposase_11-like"/>
</dbReference>
<reference evidence="2" key="1">
    <citation type="journal article" date="2004" name="Nature">
        <title>Community structure and metabolism through reconstruction of microbial genomes from the environment.</title>
        <authorList>
            <person name="Tyson G.W."/>
            <person name="Chapman J."/>
            <person name="Hugenholtz P."/>
            <person name="Allen E.E."/>
            <person name="Ram R.J."/>
            <person name="Richardson P.M."/>
            <person name="Solovyev V.V."/>
            <person name="Rubin E.M."/>
            <person name="Rokhsar D.S."/>
            <person name="Banfield J.F."/>
        </authorList>
    </citation>
    <scope>NUCLEOTIDE SEQUENCE [LARGE SCALE GENOMIC DNA]</scope>
</reference>
<reference evidence="2" key="2">
    <citation type="journal article" date="2008" name="PLoS Biol.">
        <title>Population genomic analysis of strain variation in Leptospirillum group II bacteria involved in acid mine drainage formation.</title>
        <authorList>
            <person name="Simmons S.L."/>
            <person name="Dibartolo G."/>
            <person name="Denef V.J."/>
            <person name="Goltsman D.S."/>
            <person name="Thelen M.P."/>
            <person name="Banfield J.F."/>
        </authorList>
    </citation>
    <scope>NUCLEOTIDE SEQUENCE [LARGE SCALE GENOMIC DNA]</scope>
</reference>
<gene>
    <name evidence="2" type="ORF">CGL2_11277192</name>
</gene>
<dbReference type="InterPro" id="IPR002559">
    <property type="entry name" value="Transposase_11"/>
</dbReference>
<organism evidence="2">
    <name type="scientific">Leptospirillum sp. Group II '5-way CG'</name>
    <dbReference type="NCBI Taxonomy" id="419541"/>
    <lineage>
        <taxon>Bacteria</taxon>
        <taxon>Pseudomonadati</taxon>
        <taxon>Nitrospirota</taxon>
        <taxon>Nitrospiria</taxon>
        <taxon>Nitrospirales</taxon>
        <taxon>Nitrospiraceae</taxon>
        <taxon>Leptospirillum</taxon>
    </lineage>
</organism>
<dbReference type="AlphaFoldDB" id="B6AM49"/>
<dbReference type="GO" id="GO:0004803">
    <property type="term" value="F:transposase activity"/>
    <property type="evidence" value="ECO:0007669"/>
    <property type="project" value="InterPro"/>
</dbReference>
<dbReference type="NCBIfam" id="NF033564">
    <property type="entry name" value="transpos_ISAs1"/>
    <property type="match status" value="1"/>
</dbReference>
<dbReference type="InterPro" id="IPR047647">
    <property type="entry name" value="ISAs1_transpos"/>
</dbReference>
<sequence length="102" mass="11019">MASETVKAVHLLSAFFHLEGVVLSQLLVGEKSNEIPAFRELLGPLDIAGLTVTADAMHTQREHARFAVEDKRADFVMTVKDNQPELREALAGPDNGAFSSSG</sequence>
<accession>B6AM49</accession>
<evidence type="ECO:0000259" key="1">
    <source>
        <dbReference type="Pfam" id="PF01609"/>
    </source>
</evidence>
<protein>
    <submittedName>
        <fullName evidence="2">Transposase</fullName>
    </submittedName>
</protein>